<evidence type="ECO:0000256" key="5">
    <source>
        <dbReference type="PROSITE-ProRule" id="PRU00288"/>
    </source>
</evidence>
<name>A0A4P9X6E4_9FUNG</name>
<dbReference type="SUPFAM" id="SSF57863">
    <property type="entry name" value="ArfGap/RecO-like zinc finger"/>
    <property type="match status" value="1"/>
</dbReference>
<evidence type="ECO:0000256" key="2">
    <source>
        <dbReference type="ARBA" id="ARBA00022723"/>
    </source>
</evidence>
<dbReference type="PANTHER" id="PTHR46395:SF1">
    <property type="entry name" value="ADP-RIBOSYLATION FACTOR GTPASE-ACTIVATING PROTEIN 1"/>
    <property type="match status" value="1"/>
</dbReference>
<feature type="domain" description="Arf-GAP" evidence="6">
    <location>
        <begin position="4"/>
        <end position="112"/>
    </location>
</feature>
<evidence type="ECO:0000313" key="7">
    <source>
        <dbReference type="EMBL" id="RKP00738.1"/>
    </source>
</evidence>
<dbReference type="Gene3D" id="1.10.220.150">
    <property type="entry name" value="Arf GTPase activating protein"/>
    <property type="match status" value="1"/>
</dbReference>
<dbReference type="Pfam" id="PF01412">
    <property type="entry name" value="ArfGap"/>
    <property type="match status" value="1"/>
</dbReference>
<dbReference type="PANTHER" id="PTHR46395">
    <property type="entry name" value="ADP-RIBOSYLATION FACTOR GTPASE-ACTIVATING PROTEIN 1"/>
    <property type="match status" value="1"/>
</dbReference>
<protein>
    <recommendedName>
        <fullName evidence="6">Arf-GAP domain-containing protein</fullName>
    </recommendedName>
</protein>
<dbReference type="PRINTS" id="PR00405">
    <property type="entry name" value="REVINTRACTNG"/>
</dbReference>
<evidence type="ECO:0000313" key="8">
    <source>
        <dbReference type="Proteomes" id="UP000274922"/>
    </source>
</evidence>
<reference evidence="8" key="1">
    <citation type="journal article" date="2018" name="Nat. Microbiol.">
        <title>Leveraging single-cell genomics to expand the fungal tree of life.</title>
        <authorList>
            <person name="Ahrendt S.R."/>
            <person name="Quandt C.A."/>
            <person name="Ciobanu D."/>
            <person name="Clum A."/>
            <person name="Salamov A."/>
            <person name="Andreopoulos B."/>
            <person name="Cheng J.F."/>
            <person name="Woyke T."/>
            <person name="Pelin A."/>
            <person name="Henrissat B."/>
            <person name="Reynolds N.K."/>
            <person name="Benny G.L."/>
            <person name="Smith M.E."/>
            <person name="James T.Y."/>
            <person name="Grigoriev I.V."/>
        </authorList>
    </citation>
    <scope>NUCLEOTIDE SEQUENCE [LARGE SCALE GENOMIC DNA]</scope>
    <source>
        <strain evidence="8">ATCC 52028</strain>
    </source>
</reference>
<dbReference type="PROSITE" id="PS50115">
    <property type="entry name" value="ARFGAP"/>
    <property type="match status" value="1"/>
</dbReference>
<feature type="non-terminal residue" evidence="7">
    <location>
        <position position="112"/>
    </location>
</feature>
<dbReference type="CDD" id="cd08830">
    <property type="entry name" value="ArfGap_ArfGap1"/>
    <property type="match status" value="1"/>
</dbReference>
<dbReference type="EMBL" id="ML014201">
    <property type="protein sequence ID" value="RKP00738.1"/>
    <property type="molecule type" value="Genomic_DNA"/>
</dbReference>
<dbReference type="AlphaFoldDB" id="A0A4P9X6E4"/>
<evidence type="ECO:0000259" key="6">
    <source>
        <dbReference type="PROSITE" id="PS50115"/>
    </source>
</evidence>
<sequence>MEYKKALLDEQNVNGNHTCIECGAKNPLWASVTYGIWFCLECSGIHRSLGVHLSFVRSITMDRWAPEQFKRMQLGGNDRCLAFFRAQPDFREDMTIQEKYTSEFAEIYKAKL</sequence>
<keyword evidence="1" id="KW-0343">GTPase activation</keyword>
<keyword evidence="8" id="KW-1185">Reference proteome</keyword>
<keyword evidence="2" id="KW-0479">Metal-binding</keyword>
<keyword evidence="4" id="KW-0862">Zinc</keyword>
<dbReference type="GO" id="GO:0000139">
    <property type="term" value="C:Golgi membrane"/>
    <property type="evidence" value="ECO:0007669"/>
    <property type="project" value="TreeGrafter"/>
</dbReference>
<dbReference type="InterPro" id="IPR038508">
    <property type="entry name" value="ArfGAP_dom_sf"/>
</dbReference>
<dbReference type="GO" id="GO:0008270">
    <property type="term" value="F:zinc ion binding"/>
    <property type="evidence" value="ECO:0007669"/>
    <property type="project" value="UniProtKB-KW"/>
</dbReference>
<dbReference type="GO" id="GO:0030100">
    <property type="term" value="P:regulation of endocytosis"/>
    <property type="evidence" value="ECO:0007669"/>
    <property type="project" value="TreeGrafter"/>
</dbReference>
<dbReference type="InterPro" id="IPR037278">
    <property type="entry name" value="ARFGAP/RecO"/>
</dbReference>
<gene>
    <name evidence="7" type="ORF">CXG81DRAFT_12865</name>
</gene>
<dbReference type="GO" id="GO:0032012">
    <property type="term" value="P:regulation of ARF protein signal transduction"/>
    <property type="evidence" value="ECO:0007669"/>
    <property type="project" value="TreeGrafter"/>
</dbReference>
<proteinExistence type="predicted"/>
<accession>A0A4P9X6E4</accession>
<evidence type="ECO:0000256" key="1">
    <source>
        <dbReference type="ARBA" id="ARBA00022468"/>
    </source>
</evidence>
<dbReference type="InterPro" id="IPR001164">
    <property type="entry name" value="ArfGAP_dom"/>
</dbReference>
<evidence type="ECO:0000256" key="3">
    <source>
        <dbReference type="ARBA" id="ARBA00022771"/>
    </source>
</evidence>
<keyword evidence="3 5" id="KW-0863">Zinc-finger</keyword>
<dbReference type="STRING" id="1555241.A0A4P9X6E4"/>
<dbReference type="OrthoDB" id="983479at2759"/>
<dbReference type="GO" id="GO:0005096">
    <property type="term" value="F:GTPase activator activity"/>
    <property type="evidence" value="ECO:0007669"/>
    <property type="project" value="UniProtKB-KW"/>
</dbReference>
<evidence type="ECO:0000256" key="4">
    <source>
        <dbReference type="ARBA" id="ARBA00022833"/>
    </source>
</evidence>
<dbReference type="SMART" id="SM00105">
    <property type="entry name" value="ArfGap"/>
    <property type="match status" value="1"/>
</dbReference>
<organism evidence="7 8">
    <name type="scientific">Caulochytrium protostelioides</name>
    <dbReference type="NCBI Taxonomy" id="1555241"/>
    <lineage>
        <taxon>Eukaryota</taxon>
        <taxon>Fungi</taxon>
        <taxon>Fungi incertae sedis</taxon>
        <taxon>Chytridiomycota</taxon>
        <taxon>Chytridiomycota incertae sedis</taxon>
        <taxon>Chytridiomycetes</taxon>
        <taxon>Caulochytriales</taxon>
        <taxon>Caulochytriaceae</taxon>
        <taxon>Caulochytrium</taxon>
    </lineage>
</organism>
<dbReference type="Proteomes" id="UP000274922">
    <property type="component" value="Unassembled WGS sequence"/>
</dbReference>